<evidence type="ECO:0000256" key="5">
    <source>
        <dbReference type="ARBA" id="ARBA00022777"/>
    </source>
</evidence>
<dbReference type="GO" id="GO:0003723">
    <property type="term" value="F:RNA binding"/>
    <property type="evidence" value="ECO:0007669"/>
    <property type="project" value="InterPro"/>
</dbReference>
<evidence type="ECO:0000256" key="6">
    <source>
        <dbReference type="SAM" id="MobiDB-lite"/>
    </source>
</evidence>
<evidence type="ECO:0000313" key="9">
    <source>
        <dbReference type="Proteomes" id="UP000076447"/>
    </source>
</evidence>
<dbReference type="Pfam" id="PF03861">
    <property type="entry name" value="ANTAR"/>
    <property type="match status" value="1"/>
</dbReference>
<dbReference type="Gene3D" id="3.30.450.20">
    <property type="entry name" value="PAS domain"/>
    <property type="match status" value="1"/>
</dbReference>
<dbReference type="PATRIC" id="fig|43678.3.peg.2619"/>
<proteinExistence type="predicted"/>
<dbReference type="PANTHER" id="PTHR43304:SF1">
    <property type="entry name" value="PAC DOMAIN-CONTAINING PROTEIN"/>
    <property type="match status" value="1"/>
</dbReference>
<keyword evidence="4" id="KW-0808">Transferase</keyword>
<dbReference type="InterPro" id="IPR035965">
    <property type="entry name" value="PAS-like_dom_sf"/>
</dbReference>
<organism evidence="8 9">
    <name type="scientific">Oerskovia enterophila</name>
    <dbReference type="NCBI Taxonomy" id="43678"/>
    <lineage>
        <taxon>Bacteria</taxon>
        <taxon>Bacillati</taxon>
        <taxon>Actinomycetota</taxon>
        <taxon>Actinomycetes</taxon>
        <taxon>Micrococcales</taxon>
        <taxon>Cellulomonadaceae</taxon>
        <taxon>Oerskovia</taxon>
    </lineage>
</organism>
<evidence type="ECO:0000259" key="7">
    <source>
        <dbReference type="PROSITE" id="PS50921"/>
    </source>
</evidence>
<feature type="domain" description="ANTAR" evidence="7">
    <location>
        <begin position="134"/>
        <end position="195"/>
    </location>
</feature>
<dbReference type="InterPro" id="IPR013655">
    <property type="entry name" value="PAS_fold_3"/>
</dbReference>
<dbReference type="Pfam" id="PF08447">
    <property type="entry name" value="PAS_3"/>
    <property type="match status" value="1"/>
</dbReference>
<dbReference type="EC" id="2.7.13.3" evidence="2"/>
<dbReference type="SMART" id="SM01012">
    <property type="entry name" value="ANTAR"/>
    <property type="match status" value="1"/>
</dbReference>
<evidence type="ECO:0000256" key="1">
    <source>
        <dbReference type="ARBA" id="ARBA00000085"/>
    </source>
</evidence>
<gene>
    <name evidence="8" type="ORF">OJAG_25060</name>
</gene>
<sequence length="226" mass="24898">MTIAPSRHEPVTASRSGDAVATPPVGQFRYDLASGCWWWSRQTYALHGFEPDDVTPTIELFLAHRHPDDRPDVEEALRCAGEDGEPFTSVHRIVTARGRERTVCLVGQGRRDRTTHRVVEVMGYLTDLTTPLAHRAGALAQDQIRAVVEHRATIEQAKGIVALTCDVSADDAFSVLRAASNDHNVALRRLAGWVVALAEQLPPTEDCRRSVSELLEHPHAPHPGRG</sequence>
<dbReference type="InterPro" id="IPR036388">
    <property type="entry name" value="WH-like_DNA-bd_sf"/>
</dbReference>
<dbReference type="RefSeq" id="WP_197487065.1">
    <property type="nucleotide sequence ID" value="NZ_LRIE01000076.1"/>
</dbReference>
<feature type="region of interest" description="Disordered" evidence="6">
    <location>
        <begin position="1"/>
        <end position="20"/>
    </location>
</feature>
<dbReference type="GO" id="GO:0004673">
    <property type="term" value="F:protein histidine kinase activity"/>
    <property type="evidence" value="ECO:0007669"/>
    <property type="project" value="UniProtKB-EC"/>
</dbReference>
<comment type="catalytic activity">
    <reaction evidence="1">
        <text>ATP + protein L-histidine = ADP + protein N-phospho-L-histidine.</text>
        <dbReference type="EC" id="2.7.13.3"/>
    </reaction>
</comment>
<dbReference type="InterPro" id="IPR052162">
    <property type="entry name" value="Sensor_kinase/Photoreceptor"/>
</dbReference>
<accession>A0A163R7K3</accession>
<name>A0A163R7K3_9CELL</name>
<evidence type="ECO:0000256" key="2">
    <source>
        <dbReference type="ARBA" id="ARBA00012438"/>
    </source>
</evidence>
<reference evidence="8 9" key="1">
    <citation type="submission" date="2016-01" db="EMBL/GenBank/DDBJ databases">
        <title>Genome sequence of Oerskovia enterophila VJag, an agar and cellulose degrading bacterium.</title>
        <authorList>
            <person name="Poehlein A."/>
            <person name="Jag V."/>
            <person name="Bengelsdorf F."/>
            <person name="Duerre P."/>
            <person name="Daniel R."/>
        </authorList>
    </citation>
    <scope>NUCLEOTIDE SEQUENCE [LARGE SCALE GENOMIC DNA]</scope>
    <source>
        <strain evidence="8 9">VJag</strain>
    </source>
</reference>
<dbReference type="Gene3D" id="1.10.10.10">
    <property type="entry name" value="Winged helix-like DNA-binding domain superfamily/Winged helix DNA-binding domain"/>
    <property type="match status" value="1"/>
</dbReference>
<dbReference type="InterPro" id="IPR000014">
    <property type="entry name" value="PAS"/>
</dbReference>
<dbReference type="InterPro" id="IPR005561">
    <property type="entry name" value="ANTAR"/>
</dbReference>
<keyword evidence="5" id="KW-0418">Kinase</keyword>
<feature type="compositionally biased region" description="Basic and acidic residues" evidence="6">
    <location>
        <begin position="1"/>
        <end position="10"/>
    </location>
</feature>
<dbReference type="PANTHER" id="PTHR43304">
    <property type="entry name" value="PHYTOCHROME-LIKE PROTEIN CPH1"/>
    <property type="match status" value="1"/>
</dbReference>
<comment type="caution">
    <text evidence="8">The sequence shown here is derived from an EMBL/GenBank/DDBJ whole genome shotgun (WGS) entry which is preliminary data.</text>
</comment>
<dbReference type="AlphaFoldDB" id="A0A163R7K3"/>
<evidence type="ECO:0000313" key="8">
    <source>
        <dbReference type="EMBL" id="KZM34924.1"/>
    </source>
</evidence>
<dbReference type="SUPFAM" id="SSF55785">
    <property type="entry name" value="PYP-like sensor domain (PAS domain)"/>
    <property type="match status" value="1"/>
</dbReference>
<evidence type="ECO:0000256" key="3">
    <source>
        <dbReference type="ARBA" id="ARBA00022553"/>
    </source>
</evidence>
<evidence type="ECO:0000256" key="4">
    <source>
        <dbReference type="ARBA" id="ARBA00022679"/>
    </source>
</evidence>
<dbReference type="Proteomes" id="UP000076447">
    <property type="component" value="Unassembled WGS sequence"/>
</dbReference>
<dbReference type="PROSITE" id="PS50921">
    <property type="entry name" value="ANTAR"/>
    <property type="match status" value="1"/>
</dbReference>
<dbReference type="EMBL" id="LRIE01000076">
    <property type="protein sequence ID" value="KZM34924.1"/>
    <property type="molecule type" value="Genomic_DNA"/>
</dbReference>
<protein>
    <recommendedName>
        <fullName evidence="2">histidine kinase</fullName>
        <ecNumber evidence="2">2.7.13.3</ecNumber>
    </recommendedName>
</protein>
<keyword evidence="3" id="KW-0597">Phosphoprotein</keyword>
<dbReference type="STRING" id="43678.OJAG_25060"/>
<dbReference type="CDD" id="cd00130">
    <property type="entry name" value="PAS"/>
    <property type="match status" value="1"/>
</dbReference>